<evidence type="ECO:0000313" key="3">
    <source>
        <dbReference type="EMBL" id="MFD1364381.1"/>
    </source>
</evidence>
<dbReference type="SUPFAM" id="SSF52540">
    <property type="entry name" value="P-loop containing nucleoside triphosphate hydrolases"/>
    <property type="match status" value="1"/>
</dbReference>
<keyword evidence="3" id="KW-0378">Hydrolase</keyword>
<keyword evidence="3" id="KW-0540">Nuclease</keyword>
<evidence type="ECO:0000259" key="2">
    <source>
        <dbReference type="Pfam" id="PF20469"/>
    </source>
</evidence>
<dbReference type="GO" id="GO:0004519">
    <property type="term" value="F:endonuclease activity"/>
    <property type="evidence" value="ECO:0007669"/>
    <property type="project" value="UniProtKB-KW"/>
</dbReference>
<organism evidence="3 4">
    <name type="scientific">Actinoplanes sichuanensis</name>
    <dbReference type="NCBI Taxonomy" id="512349"/>
    <lineage>
        <taxon>Bacteria</taxon>
        <taxon>Bacillati</taxon>
        <taxon>Actinomycetota</taxon>
        <taxon>Actinomycetes</taxon>
        <taxon>Micromonosporales</taxon>
        <taxon>Micromonosporaceae</taxon>
        <taxon>Actinoplanes</taxon>
    </lineage>
</organism>
<keyword evidence="4" id="KW-1185">Reference proteome</keyword>
<feature type="domain" description="OLD protein-like TOPRIM" evidence="2">
    <location>
        <begin position="457"/>
        <end position="515"/>
    </location>
</feature>
<accession>A0ABW4A124</accession>
<protein>
    <submittedName>
        <fullName evidence="3">ATP-dependent endonuclease</fullName>
    </submittedName>
</protein>
<feature type="region of interest" description="Disordered" evidence="1">
    <location>
        <begin position="326"/>
        <end position="346"/>
    </location>
</feature>
<keyword evidence="3" id="KW-0255">Endonuclease</keyword>
<feature type="region of interest" description="Disordered" evidence="1">
    <location>
        <begin position="59"/>
        <end position="87"/>
    </location>
</feature>
<name>A0ABW4A124_9ACTN</name>
<dbReference type="InterPro" id="IPR051396">
    <property type="entry name" value="Bact_Antivir_Def_Nuclease"/>
</dbReference>
<evidence type="ECO:0000313" key="4">
    <source>
        <dbReference type="Proteomes" id="UP001597183"/>
    </source>
</evidence>
<dbReference type="PANTHER" id="PTHR43581">
    <property type="entry name" value="ATP/GTP PHOSPHATASE"/>
    <property type="match status" value="1"/>
</dbReference>
<reference evidence="4" key="1">
    <citation type="journal article" date="2019" name="Int. J. Syst. Evol. Microbiol.">
        <title>The Global Catalogue of Microorganisms (GCM) 10K type strain sequencing project: providing services to taxonomists for standard genome sequencing and annotation.</title>
        <authorList>
            <consortium name="The Broad Institute Genomics Platform"/>
            <consortium name="The Broad Institute Genome Sequencing Center for Infectious Disease"/>
            <person name="Wu L."/>
            <person name="Ma J."/>
        </authorList>
    </citation>
    <scope>NUCLEOTIDE SEQUENCE [LARGE SCALE GENOMIC DNA]</scope>
    <source>
        <strain evidence="4">CCM 7526</strain>
    </source>
</reference>
<feature type="compositionally biased region" description="Basic and acidic residues" evidence="1">
    <location>
        <begin position="59"/>
        <end position="76"/>
    </location>
</feature>
<dbReference type="PANTHER" id="PTHR43581:SF2">
    <property type="entry name" value="EXCINUCLEASE ATPASE SUBUNIT"/>
    <property type="match status" value="1"/>
</dbReference>
<dbReference type="InterPro" id="IPR027417">
    <property type="entry name" value="P-loop_NTPase"/>
</dbReference>
<dbReference type="Proteomes" id="UP001597183">
    <property type="component" value="Unassembled WGS sequence"/>
</dbReference>
<dbReference type="EMBL" id="JBHTMK010000005">
    <property type="protein sequence ID" value="MFD1364381.1"/>
    <property type="molecule type" value="Genomic_DNA"/>
</dbReference>
<dbReference type="Pfam" id="PF20469">
    <property type="entry name" value="OLD-like_TOPRIM"/>
    <property type="match status" value="1"/>
</dbReference>
<sequence length="644" mass="71243">MQLESVAVSGFRSLEEVDCIPLGKPTILTGHNDGGKTATLDAIAFLLGAYTLRDADRTFSRHTHGDPAGDMRRTDESQDTGAAADEAGQRVAHTWVDGIFVLSPTEQSDLGLPQRVRIRRFAAQEQSPVLQILLNVPADSELRDLDSLKVADLKDLATKYDLNAEKAPSNKAGWIELLQAFADKAPHVDDWIDAPSNVQQRLPRLLRFGGEQASVDAAVKTILNARYKVHFEAPEMHVRIRALETELSDLLKDDAADLCKHIMDRCPDLTEVEVLPDVSFSGAFKSARLQLARTGGEAVAVDAAGAGRARRISLAVWEWASEVLQTETEPAPTNPGSADAGNDANDHQEAQPDVVILYDEPDTHLDYSHQRRVMQLIRQQCHLPQIRMMIATHSMNLIDGVDIASIVHLTLRHNRTVMERLADESGHEETDRHLAHIAAALGLRNSVLLHERLFVGVEGPTEQQSIPVLFKLATGIPLQSAGIALWACNNNEGALMFAKFLASHDRRVAVLIDADSLKSQKIFGDDKFKKYGLDPNRDRLLIGGEDRELEYLFTDEQWAAVANSKWPRTDNEPWTPDVIANKRSEKKFSEALLTDFKTSSLDGPQTKPEMVYELVATFRAPGDVPEELHQHFLALIELANPADS</sequence>
<evidence type="ECO:0000256" key="1">
    <source>
        <dbReference type="SAM" id="MobiDB-lite"/>
    </source>
</evidence>
<gene>
    <name evidence="3" type="ORF">ACFQ5G_03370</name>
</gene>
<dbReference type="InterPro" id="IPR034139">
    <property type="entry name" value="TOPRIM_OLD"/>
</dbReference>
<dbReference type="Gene3D" id="3.40.50.300">
    <property type="entry name" value="P-loop containing nucleotide triphosphate hydrolases"/>
    <property type="match status" value="2"/>
</dbReference>
<proteinExistence type="predicted"/>
<dbReference type="RefSeq" id="WP_317791674.1">
    <property type="nucleotide sequence ID" value="NZ_AP028461.1"/>
</dbReference>
<comment type="caution">
    <text evidence="3">The sequence shown here is derived from an EMBL/GenBank/DDBJ whole genome shotgun (WGS) entry which is preliminary data.</text>
</comment>